<gene>
    <name evidence="2" type="ORF">JOB18_024957</name>
</gene>
<sequence>MRSHFTPWVCAPRVAFWGEREGERSTGGSTSAAQFQVEVRVKQQQQQQHGAGQTCRVPPPHPHVSCVGLISSPSHGQHPLSQVSPQVSG</sequence>
<dbReference type="AlphaFoldDB" id="A0AAV6R5G3"/>
<accession>A0AAV6R5G3</accession>
<organism evidence="2 3">
    <name type="scientific">Solea senegalensis</name>
    <name type="common">Senegalese sole</name>
    <dbReference type="NCBI Taxonomy" id="28829"/>
    <lineage>
        <taxon>Eukaryota</taxon>
        <taxon>Metazoa</taxon>
        <taxon>Chordata</taxon>
        <taxon>Craniata</taxon>
        <taxon>Vertebrata</taxon>
        <taxon>Euteleostomi</taxon>
        <taxon>Actinopterygii</taxon>
        <taxon>Neopterygii</taxon>
        <taxon>Teleostei</taxon>
        <taxon>Neoteleostei</taxon>
        <taxon>Acanthomorphata</taxon>
        <taxon>Carangaria</taxon>
        <taxon>Pleuronectiformes</taxon>
        <taxon>Pleuronectoidei</taxon>
        <taxon>Soleidae</taxon>
        <taxon>Solea</taxon>
    </lineage>
</organism>
<feature type="compositionally biased region" description="Polar residues" evidence="1">
    <location>
        <begin position="71"/>
        <end position="89"/>
    </location>
</feature>
<proteinExistence type="predicted"/>
<evidence type="ECO:0000313" key="3">
    <source>
        <dbReference type="Proteomes" id="UP000693946"/>
    </source>
</evidence>
<evidence type="ECO:0000256" key="1">
    <source>
        <dbReference type="SAM" id="MobiDB-lite"/>
    </source>
</evidence>
<reference evidence="2 3" key="1">
    <citation type="journal article" date="2021" name="Sci. Rep.">
        <title>Chromosome anchoring in Senegalese sole (Solea senegalensis) reveals sex-associated markers and genome rearrangements in flatfish.</title>
        <authorList>
            <person name="Guerrero-Cozar I."/>
            <person name="Gomez-Garrido J."/>
            <person name="Berbel C."/>
            <person name="Martinez-Blanch J.F."/>
            <person name="Alioto T."/>
            <person name="Claros M.G."/>
            <person name="Gagnaire P.A."/>
            <person name="Manchado M."/>
        </authorList>
    </citation>
    <scope>NUCLEOTIDE SEQUENCE [LARGE SCALE GENOMIC DNA]</scope>
    <source>
        <strain evidence="2">Sse05_10M</strain>
    </source>
</reference>
<feature type="region of interest" description="Disordered" evidence="1">
    <location>
        <begin position="68"/>
        <end position="89"/>
    </location>
</feature>
<evidence type="ECO:0000313" key="2">
    <source>
        <dbReference type="EMBL" id="KAG7500636.1"/>
    </source>
</evidence>
<dbReference type="EMBL" id="JAGKHQ010000013">
    <property type="protein sequence ID" value="KAG7500636.1"/>
    <property type="molecule type" value="Genomic_DNA"/>
</dbReference>
<protein>
    <submittedName>
        <fullName evidence="2">Uncharacterized protein</fullName>
    </submittedName>
</protein>
<dbReference type="Proteomes" id="UP000693946">
    <property type="component" value="Linkage Group LG20"/>
</dbReference>
<comment type="caution">
    <text evidence="2">The sequence shown here is derived from an EMBL/GenBank/DDBJ whole genome shotgun (WGS) entry which is preliminary data.</text>
</comment>
<keyword evidence="3" id="KW-1185">Reference proteome</keyword>
<name>A0AAV6R5G3_SOLSE</name>